<dbReference type="Proteomes" id="UP001206925">
    <property type="component" value="Unassembled WGS sequence"/>
</dbReference>
<organism evidence="2 3">
    <name type="scientific">Ambrosia artemisiifolia</name>
    <name type="common">Common ragweed</name>
    <dbReference type="NCBI Taxonomy" id="4212"/>
    <lineage>
        <taxon>Eukaryota</taxon>
        <taxon>Viridiplantae</taxon>
        <taxon>Streptophyta</taxon>
        <taxon>Embryophyta</taxon>
        <taxon>Tracheophyta</taxon>
        <taxon>Spermatophyta</taxon>
        <taxon>Magnoliopsida</taxon>
        <taxon>eudicotyledons</taxon>
        <taxon>Gunneridae</taxon>
        <taxon>Pentapetalae</taxon>
        <taxon>asterids</taxon>
        <taxon>campanulids</taxon>
        <taxon>Asterales</taxon>
        <taxon>Asteraceae</taxon>
        <taxon>Asteroideae</taxon>
        <taxon>Heliantheae alliance</taxon>
        <taxon>Heliantheae</taxon>
        <taxon>Ambrosia</taxon>
    </lineage>
</organism>
<protein>
    <submittedName>
        <fullName evidence="2">Uncharacterized protein</fullName>
    </submittedName>
</protein>
<feature type="signal peptide" evidence="1">
    <location>
        <begin position="1"/>
        <end position="27"/>
    </location>
</feature>
<dbReference type="AlphaFoldDB" id="A0AAD5CW47"/>
<keyword evidence="1" id="KW-0732">Signal</keyword>
<gene>
    <name evidence="2" type="ORF">M8C21_000141</name>
</gene>
<keyword evidence="3" id="KW-1185">Reference proteome</keyword>
<name>A0AAD5CW47_AMBAR</name>
<feature type="chain" id="PRO_5041925952" evidence="1">
    <location>
        <begin position="28"/>
        <end position="83"/>
    </location>
</feature>
<evidence type="ECO:0000256" key="1">
    <source>
        <dbReference type="SAM" id="SignalP"/>
    </source>
</evidence>
<reference evidence="2" key="1">
    <citation type="submission" date="2022-06" db="EMBL/GenBank/DDBJ databases">
        <title>Uncovering the hologenomic basis of an extraordinary plant invasion.</title>
        <authorList>
            <person name="Bieker V.C."/>
            <person name="Martin M.D."/>
            <person name="Gilbert T."/>
            <person name="Hodgins K."/>
            <person name="Battlay P."/>
            <person name="Petersen B."/>
            <person name="Wilson J."/>
        </authorList>
    </citation>
    <scope>NUCLEOTIDE SEQUENCE</scope>
    <source>
        <strain evidence="2">AA19_3_7</strain>
        <tissue evidence="2">Leaf</tissue>
    </source>
</reference>
<dbReference type="EMBL" id="JAMZMK010006756">
    <property type="protein sequence ID" value="KAI7747440.1"/>
    <property type="molecule type" value="Genomic_DNA"/>
</dbReference>
<accession>A0AAD5CW47</accession>
<evidence type="ECO:0000313" key="3">
    <source>
        <dbReference type="Proteomes" id="UP001206925"/>
    </source>
</evidence>
<evidence type="ECO:0000313" key="2">
    <source>
        <dbReference type="EMBL" id="KAI7747440.1"/>
    </source>
</evidence>
<proteinExistence type="predicted"/>
<sequence>MDPGMKTCSVILIGLFINNLMNSNGEADGGHDDLKNLPHIQSYSSIQALNQNLTKSDRKHDLVIVSYVLAEIPSFKDRITIVR</sequence>
<comment type="caution">
    <text evidence="2">The sequence shown here is derived from an EMBL/GenBank/DDBJ whole genome shotgun (WGS) entry which is preliminary data.</text>
</comment>